<reference evidence="7 9" key="2">
    <citation type="submission" date="2020-07" db="EMBL/GenBank/DDBJ databases">
        <title>Sequencing the genomes of 1000 actinobacteria strains.</title>
        <authorList>
            <person name="Klenk H.-P."/>
        </authorList>
    </citation>
    <scope>NUCLEOTIDE SEQUENCE [LARGE SCALE GENOMIC DNA]</scope>
    <source>
        <strain evidence="7 9">DSM 10309</strain>
    </source>
</reference>
<keyword evidence="8" id="KW-1185">Reference proteome</keyword>
<dbReference type="RefSeq" id="WP_146856153.1">
    <property type="nucleotide sequence ID" value="NZ_BAAAHR010000008.1"/>
</dbReference>
<evidence type="ECO:0000256" key="3">
    <source>
        <dbReference type="ARBA" id="ARBA00022741"/>
    </source>
</evidence>
<keyword evidence="4 7" id="KW-0067">ATP-binding</keyword>
<evidence type="ECO:0000313" key="9">
    <source>
        <dbReference type="Proteomes" id="UP000522688"/>
    </source>
</evidence>
<proteinExistence type="inferred from homology"/>
<dbReference type="InterPro" id="IPR027417">
    <property type="entry name" value="P-loop_NTPase"/>
</dbReference>
<dbReference type="NCBIfam" id="NF040873">
    <property type="entry name" value="AztA"/>
    <property type="match status" value="1"/>
</dbReference>
<sequence>MTPTARTPPPHRAPLTLHEVTAAHDDRRVALHSISLELPRGATTALVGHNGSGKSTLLAVLAGTHAPTGGSVDRRDVASTAWVVQRSQAPDRLPLTVRDVVAMGRWAALGAWRRASAADRVIVDVALDRLGLTRLARRPFGDLSGGQRQRVLLAQAVAQQADLVLLDEPEAGLDADARSIVEEVVAAEVARGATVVHATHHESSAARADRVVHLRDGRVTRVSG</sequence>
<keyword evidence="2" id="KW-0813">Transport</keyword>
<evidence type="ECO:0000256" key="1">
    <source>
        <dbReference type="ARBA" id="ARBA00005417"/>
    </source>
</evidence>
<protein>
    <submittedName>
        <fullName evidence="6">ABC transporter ATP-binding protein</fullName>
    </submittedName>
    <submittedName>
        <fullName evidence="7">Zinc/manganese transport system ATP-binding protein</fullName>
    </submittedName>
</protein>
<dbReference type="OrthoDB" id="5296765at2"/>
<dbReference type="InterPro" id="IPR050153">
    <property type="entry name" value="Metal_Ion_Import_ABC"/>
</dbReference>
<dbReference type="AlphaFoldDB" id="A0A7W3PJ27"/>
<dbReference type="InterPro" id="IPR003593">
    <property type="entry name" value="AAA+_ATPase"/>
</dbReference>
<comment type="similarity">
    <text evidence="1">Belongs to the ABC transporter superfamily.</text>
</comment>
<accession>A0A7W3PJ27</accession>
<dbReference type="PROSITE" id="PS00211">
    <property type="entry name" value="ABC_TRANSPORTER_1"/>
    <property type="match status" value="1"/>
</dbReference>
<dbReference type="EMBL" id="BJUV01000023">
    <property type="protein sequence ID" value="GEK83942.1"/>
    <property type="molecule type" value="Genomic_DNA"/>
</dbReference>
<dbReference type="GO" id="GO:0005524">
    <property type="term" value="F:ATP binding"/>
    <property type="evidence" value="ECO:0007669"/>
    <property type="project" value="UniProtKB-KW"/>
</dbReference>
<organism evidence="7 9">
    <name type="scientific">Frigoribacterium faeni</name>
    <dbReference type="NCBI Taxonomy" id="145483"/>
    <lineage>
        <taxon>Bacteria</taxon>
        <taxon>Bacillati</taxon>
        <taxon>Actinomycetota</taxon>
        <taxon>Actinomycetes</taxon>
        <taxon>Micrococcales</taxon>
        <taxon>Microbacteriaceae</taxon>
        <taxon>Frigoribacterium</taxon>
    </lineage>
</organism>
<dbReference type="PANTHER" id="PTHR42734:SF5">
    <property type="entry name" value="IRON TRANSPORT SYSTEM ATP-BINDING PROTEIN HI_0361-RELATED"/>
    <property type="match status" value="1"/>
</dbReference>
<comment type="caution">
    <text evidence="7">The sequence shown here is derived from an EMBL/GenBank/DDBJ whole genome shotgun (WGS) entry which is preliminary data.</text>
</comment>
<dbReference type="Pfam" id="PF00005">
    <property type="entry name" value="ABC_tran"/>
    <property type="match status" value="1"/>
</dbReference>
<dbReference type="GO" id="GO:0016887">
    <property type="term" value="F:ATP hydrolysis activity"/>
    <property type="evidence" value="ECO:0007669"/>
    <property type="project" value="InterPro"/>
</dbReference>
<dbReference type="PROSITE" id="PS50893">
    <property type="entry name" value="ABC_TRANSPORTER_2"/>
    <property type="match status" value="1"/>
</dbReference>
<dbReference type="SUPFAM" id="SSF52540">
    <property type="entry name" value="P-loop containing nucleoside triphosphate hydrolases"/>
    <property type="match status" value="1"/>
</dbReference>
<evidence type="ECO:0000313" key="6">
    <source>
        <dbReference type="EMBL" id="GEK83942.1"/>
    </source>
</evidence>
<dbReference type="SMART" id="SM00382">
    <property type="entry name" value="AAA"/>
    <property type="match status" value="1"/>
</dbReference>
<dbReference type="Proteomes" id="UP000321154">
    <property type="component" value="Unassembled WGS sequence"/>
</dbReference>
<dbReference type="PANTHER" id="PTHR42734">
    <property type="entry name" value="METAL TRANSPORT SYSTEM ATP-BINDING PROTEIN TM_0124-RELATED"/>
    <property type="match status" value="1"/>
</dbReference>
<evidence type="ECO:0000256" key="4">
    <source>
        <dbReference type="ARBA" id="ARBA00022840"/>
    </source>
</evidence>
<dbReference type="Proteomes" id="UP000522688">
    <property type="component" value="Unassembled WGS sequence"/>
</dbReference>
<evidence type="ECO:0000313" key="8">
    <source>
        <dbReference type="Proteomes" id="UP000321154"/>
    </source>
</evidence>
<reference evidence="6 8" key="1">
    <citation type="submission" date="2019-07" db="EMBL/GenBank/DDBJ databases">
        <title>Whole genome shotgun sequence of Frigoribacterium faeni NBRC 103066.</title>
        <authorList>
            <person name="Hosoyama A."/>
            <person name="Uohara A."/>
            <person name="Ohji S."/>
            <person name="Ichikawa N."/>
        </authorList>
    </citation>
    <scope>NUCLEOTIDE SEQUENCE [LARGE SCALE GENOMIC DNA]</scope>
    <source>
        <strain evidence="6 8">NBRC 103066</strain>
    </source>
</reference>
<name>A0A7W3PJ27_9MICO</name>
<dbReference type="Gene3D" id="3.40.50.300">
    <property type="entry name" value="P-loop containing nucleotide triphosphate hydrolases"/>
    <property type="match status" value="1"/>
</dbReference>
<dbReference type="InterPro" id="IPR003439">
    <property type="entry name" value="ABC_transporter-like_ATP-bd"/>
</dbReference>
<dbReference type="EMBL" id="JACGWW010000002">
    <property type="protein sequence ID" value="MBA8813628.1"/>
    <property type="molecule type" value="Genomic_DNA"/>
</dbReference>
<evidence type="ECO:0000313" key="7">
    <source>
        <dbReference type="EMBL" id="MBA8813628.1"/>
    </source>
</evidence>
<gene>
    <name evidence="7" type="ORF">FB463_001877</name>
    <name evidence="6" type="ORF">FFA01_22510</name>
</gene>
<dbReference type="InterPro" id="IPR047748">
    <property type="entry name" value="AztA-like"/>
</dbReference>
<keyword evidence="3" id="KW-0547">Nucleotide-binding</keyword>
<evidence type="ECO:0000256" key="2">
    <source>
        <dbReference type="ARBA" id="ARBA00022448"/>
    </source>
</evidence>
<feature type="domain" description="ABC transporter" evidence="5">
    <location>
        <begin position="15"/>
        <end position="222"/>
    </location>
</feature>
<evidence type="ECO:0000259" key="5">
    <source>
        <dbReference type="PROSITE" id="PS50893"/>
    </source>
</evidence>
<dbReference type="InterPro" id="IPR017871">
    <property type="entry name" value="ABC_transporter-like_CS"/>
</dbReference>